<comment type="caution">
    <text evidence="3">The sequence shown here is derived from an EMBL/GenBank/DDBJ whole genome shotgun (WGS) entry which is preliminary data.</text>
</comment>
<name>A0A7V8SXR6_9BACT</name>
<feature type="signal peptide" evidence="1">
    <location>
        <begin position="1"/>
        <end position="21"/>
    </location>
</feature>
<keyword evidence="1" id="KW-0732">Signal</keyword>
<protein>
    <submittedName>
        <fullName evidence="3">Insulinase family protein</fullName>
    </submittedName>
</protein>
<feature type="chain" id="PRO_5030706966" evidence="1">
    <location>
        <begin position="22"/>
        <end position="221"/>
    </location>
</feature>
<gene>
    <name evidence="3" type="ORF">HRJ53_15025</name>
</gene>
<dbReference type="InterPro" id="IPR011249">
    <property type="entry name" value="Metalloenz_LuxS/M16"/>
</dbReference>
<dbReference type="InterPro" id="IPR050361">
    <property type="entry name" value="MPP/UQCRC_Complex"/>
</dbReference>
<evidence type="ECO:0000259" key="2">
    <source>
        <dbReference type="Pfam" id="PF00675"/>
    </source>
</evidence>
<dbReference type="Pfam" id="PF00675">
    <property type="entry name" value="Peptidase_M16"/>
    <property type="match status" value="1"/>
</dbReference>
<dbReference type="SUPFAM" id="SSF63411">
    <property type="entry name" value="LuxS/MPP-like metallohydrolase"/>
    <property type="match status" value="1"/>
</dbReference>
<dbReference type="GO" id="GO:0046872">
    <property type="term" value="F:metal ion binding"/>
    <property type="evidence" value="ECO:0007669"/>
    <property type="project" value="InterPro"/>
</dbReference>
<accession>A0A7V8SXR6</accession>
<keyword evidence="4" id="KW-1185">Reference proteome</keyword>
<reference evidence="3" key="1">
    <citation type="submission" date="2020-06" db="EMBL/GenBank/DDBJ databases">
        <title>Legume-microbial interactions unlock mineral nutrients during tropical forest succession.</title>
        <authorList>
            <person name="Epihov D.Z."/>
        </authorList>
    </citation>
    <scope>NUCLEOTIDE SEQUENCE [LARGE SCALE GENOMIC DNA]</scope>
    <source>
        <strain evidence="3">Pan2503</strain>
    </source>
</reference>
<feature type="non-terminal residue" evidence="3">
    <location>
        <position position="221"/>
    </location>
</feature>
<sequence>MKTLSLLILTMIACTAVFVSAAAAQVTDWKQIPIPTLPTFHPKEPKRIELQNGMVIFLTEDHELPLIDGVARIRGGSREEPANKAGLVQLYGETWRTGGTKNQTGDQLDDFLEARAARVETGGGTDSTTIGWSCLKEDFDDAFKVFLDVLRDPAFRPDKLDLAQKEAIDAISRRNDNPLQIAARQAAKLAYGADNPYVREPEYSSIAAVQQQDLMSWHKQH</sequence>
<dbReference type="PANTHER" id="PTHR11851:SF225">
    <property type="entry name" value="NON-PEPTIDASE HOMOLOG YMXG"/>
    <property type="match status" value="1"/>
</dbReference>
<evidence type="ECO:0000313" key="3">
    <source>
        <dbReference type="EMBL" id="MBA0086293.1"/>
    </source>
</evidence>
<organism evidence="3 4">
    <name type="scientific">Candidatus Acidiferrum panamense</name>
    <dbReference type="NCBI Taxonomy" id="2741543"/>
    <lineage>
        <taxon>Bacteria</taxon>
        <taxon>Pseudomonadati</taxon>
        <taxon>Acidobacteriota</taxon>
        <taxon>Terriglobia</taxon>
        <taxon>Candidatus Acidiferrales</taxon>
        <taxon>Candidatus Acidiferrum</taxon>
    </lineage>
</organism>
<evidence type="ECO:0000256" key="1">
    <source>
        <dbReference type="SAM" id="SignalP"/>
    </source>
</evidence>
<dbReference type="AlphaFoldDB" id="A0A7V8SXR6"/>
<proteinExistence type="predicted"/>
<dbReference type="Proteomes" id="UP000567293">
    <property type="component" value="Unassembled WGS sequence"/>
</dbReference>
<dbReference type="InterPro" id="IPR011765">
    <property type="entry name" value="Pept_M16_N"/>
</dbReference>
<feature type="domain" description="Peptidase M16 N-terminal" evidence="2">
    <location>
        <begin position="73"/>
        <end position="182"/>
    </location>
</feature>
<dbReference type="Gene3D" id="3.30.830.10">
    <property type="entry name" value="Metalloenzyme, LuxS/M16 peptidase-like"/>
    <property type="match status" value="1"/>
</dbReference>
<evidence type="ECO:0000313" key="4">
    <source>
        <dbReference type="Proteomes" id="UP000567293"/>
    </source>
</evidence>
<dbReference type="PANTHER" id="PTHR11851">
    <property type="entry name" value="METALLOPROTEASE"/>
    <property type="match status" value="1"/>
</dbReference>
<dbReference type="EMBL" id="JACDQQ010001442">
    <property type="protein sequence ID" value="MBA0086293.1"/>
    <property type="molecule type" value="Genomic_DNA"/>
</dbReference>